<dbReference type="FunFam" id="3.40.80.10:FF:000001">
    <property type="entry name" value="Peptidoglycan recognition protein 1"/>
    <property type="match status" value="1"/>
</dbReference>
<dbReference type="CDD" id="cd06583">
    <property type="entry name" value="PGRP"/>
    <property type="match status" value="1"/>
</dbReference>
<evidence type="ECO:0000256" key="4">
    <source>
        <dbReference type="ARBA" id="ARBA00057187"/>
    </source>
</evidence>
<dbReference type="Pfam" id="PF01510">
    <property type="entry name" value="Amidase_2"/>
    <property type="match status" value="1"/>
</dbReference>
<dbReference type="Gene3D" id="3.40.80.10">
    <property type="entry name" value="Peptidoglycan recognition protein-like"/>
    <property type="match status" value="1"/>
</dbReference>
<evidence type="ECO:0000313" key="8">
    <source>
        <dbReference type="Proteomes" id="UP000801492"/>
    </source>
</evidence>
<keyword evidence="3" id="KW-0391">Immunity</keyword>
<dbReference type="InterPro" id="IPR036505">
    <property type="entry name" value="Amidase/PGRP_sf"/>
</dbReference>
<dbReference type="InterPro" id="IPR006619">
    <property type="entry name" value="PGRP_domain_met/bac"/>
</dbReference>
<reference evidence="7" key="1">
    <citation type="submission" date="2019-08" db="EMBL/GenBank/DDBJ databases">
        <title>The genome of the North American firefly Photinus pyralis.</title>
        <authorList>
            <consortium name="Photinus pyralis genome working group"/>
            <person name="Fallon T.R."/>
            <person name="Sander Lower S.E."/>
            <person name="Weng J.-K."/>
        </authorList>
    </citation>
    <scope>NUCLEOTIDE SEQUENCE</scope>
    <source>
        <strain evidence="7">TRF0915ILg1</strain>
        <tissue evidence="7">Whole body</tissue>
    </source>
</reference>
<feature type="domain" description="Peptidoglycan recognition protein family" evidence="6">
    <location>
        <begin position="51"/>
        <end position="194"/>
    </location>
</feature>
<evidence type="ECO:0000256" key="2">
    <source>
        <dbReference type="ARBA" id="ARBA00022588"/>
    </source>
</evidence>
<evidence type="ECO:0000259" key="6">
    <source>
        <dbReference type="SMART" id="SM00701"/>
    </source>
</evidence>
<accession>A0A8K0CDY3</accession>
<evidence type="ECO:0000313" key="7">
    <source>
        <dbReference type="EMBL" id="KAF2883517.1"/>
    </source>
</evidence>
<comment type="similarity">
    <text evidence="1">Belongs to the N-acetylmuramoyl-L-alanine amidase 2 family.</text>
</comment>
<dbReference type="PANTHER" id="PTHR11022">
    <property type="entry name" value="PEPTIDOGLYCAN RECOGNITION PROTEIN"/>
    <property type="match status" value="1"/>
</dbReference>
<comment type="function">
    <text evidence="4">Peptidoglycan-recognition protein probably involved in innate immunity by binding to peptidoglycans (PGN) of bacteria and activating the prophenoloxidase (proPO) cascade immune response. Binds to 1,3-beta-D-glucan and PGN.</text>
</comment>
<dbReference type="InterPro" id="IPR015510">
    <property type="entry name" value="PGRP"/>
</dbReference>
<dbReference type="PANTHER" id="PTHR11022:SF41">
    <property type="entry name" value="PEPTIDOGLYCAN-RECOGNITION PROTEIN LC-RELATED"/>
    <property type="match status" value="1"/>
</dbReference>
<evidence type="ECO:0000259" key="5">
    <source>
        <dbReference type="SMART" id="SM00644"/>
    </source>
</evidence>
<dbReference type="Proteomes" id="UP000801492">
    <property type="component" value="Unassembled WGS sequence"/>
</dbReference>
<evidence type="ECO:0000256" key="3">
    <source>
        <dbReference type="ARBA" id="ARBA00022859"/>
    </source>
</evidence>
<feature type="domain" description="N-acetylmuramoyl-L-alanine amidase" evidence="5">
    <location>
        <begin position="63"/>
        <end position="200"/>
    </location>
</feature>
<dbReference type="OrthoDB" id="10001926at2759"/>
<sequence>MKKCKKVHLGNVTKIYGPVHVTQTMSSVTTQSVTNQIFLEGMAVPVRAGKLSIIDRRSWLAQPPVEEKQYLAAPAKFVIISHTATEDGTTQAENVYLVRLVQTFHIESRKWSDIGYNFLIGCDGNVYEGRGWGVVGAHTFGYNTIGMGISFVGCFMNKTPPQFALDQAKLLIQHGVEIGAIAKDYSLIGHCQCTGTESPGRSLFEEIKKWDHWDEMITTEKPSALSSKVPPSNLNKQ</sequence>
<gene>
    <name evidence="7" type="ORF">ILUMI_22652</name>
</gene>
<comment type="caution">
    <text evidence="7">The sequence shown here is derived from an EMBL/GenBank/DDBJ whole genome shotgun (WGS) entry which is preliminary data.</text>
</comment>
<keyword evidence="8" id="KW-1185">Reference proteome</keyword>
<dbReference type="GO" id="GO:0045087">
    <property type="term" value="P:innate immune response"/>
    <property type="evidence" value="ECO:0007669"/>
    <property type="project" value="UniProtKB-KW"/>
</dbReference>
<evidence type="ECO:0000256" key="1">
    <source>
        <dbReference type="ARBA" id="ARBA00007553"/>
    </source>
</evidence>
<dbReference type="SMART" id="SM00644">
    <property type="entry name" value="Ami_2"/>
    <property type="match status" value="1"/>
</dbReference>
<dbReference type="AlphaFoldDB" id="A0A8K0CDY3"/>
<evidence type="ECO:0008006" key="9">
    <source>
        <dbReference type="Google" id="ProtNLM"/>
    </source>
</evidence>
<keyword evidence="2" id="KW-0399">Innate immunity</keyword>
<proteinExistence type="inferred from homology"/>
<dbReference type="SMART" id="SM00701">
    <property type="entry name" value="PGRP"/>
    <property type="match status" value="1"/>
</dbReference>
<dbReference type="SUPFAM" id="SSF55846">
    <property type="entry name" value="N-acetylmuramoyl-L-alanine amidase-like"/>
    <property type="match status" value="1"/>
</dbReference>
<dbReference type="GO" id="GO:0008745">
    <property type="term" value="F:N-acetylmuramoyl-L-alanine amidase activity"/>
    <property type="evidence" value="ECO:0007669"/>
    <property type="project" value="InterPro"/>
</dbReference>
<protein>
    <recommendedName>
        <fullName evidence="9">Peptidoglycan-recognition protein</fullName>
    </recommendedName>
</protein>
<dbReference type="GO" id="GO:0008270">
    <property type="term" value="F:zinc ion binding"/>
    <property type="evidence" value="ECO:0007669"/>
    <property type="project" value="InterPro"/>
</dbReference>
<name>A0A8K0CDY3_IGNLU</name>
<dbReference type="InterPro" id="IPR002502">
    <property type="entry name" value="Amidase_domain"/>
</dbReference>
<dbReference type="GO" id="GO:0009253">
    <property type="term" value="P:peptidoglycan catabolic process"/>
    <property type="evidence" value="ECO:0007669"/>
    <property type="project" value="InterPro"/>
</dbReference>
<organism evidence="7 8">
    <name type="scientific">Ignelater luminosus</name>
    <name type="common">Cucubano</name>
    <name type="synonym">Pyrophorus luminosus</name>
    <dbReference type="NCBI Taxonomy" id="2038154"/>
    <lineage>
        <taxon>Eukaryota</taxon>
        <taxon>Metazoa</taxon>
        <taxon>Ecdysozoa</taxon>
        <taxon>Arthropoda</taxon>
        <taxon>Hexapoda</taxon>
        <taxon>Insecta</taxon>
        <taxon>Pterygota</taxon>
        <taxon>Neoptera</taxon>
        <taxon>Endopterygota</taxon>
        <taxon>Coleoptera</taxon>
        <taxon>Polyphaga</taxon>
        <taxon>Elateriformia</taxon>
        <taxon>Elateroidea</taxon>
        <taxon>Elateridae</taxon>
        <taxon>Agrypninae</taxon>
        <taxon>Pyrophorini</taxon>
        <taxon>Ignelater</taxon>
    </lineage>
</organism>
<dbReference type="EMBL" id="VTPC01090397">
    <property type="protein sequence ID" value="KAF2883517.1"/>
    <property type="molecule type" value="Genomic_DNA"/>
</dbReference>